<protein>
    <recommendedName>
        <fullName evidence="2">ABC transporter substrate-binding protein PnrA-like domain-containing protein</fullName>
    </recommendedName>
</protein>
<sequence>MSGGGKSKVYFFWHLAEDMKAKVLVFIALAVLAAGLFAGCAGEEKTPTTTQTTTTETASEKKLSAAFVYVSPIGDAGWTYSHDLGRQYIERVYGVKTAYAENVAEGGDDERVIREFAEQGYDVIFTTSFGFMDATITVAKDFPNTIFMHCSGYKTAKNVGTYFGRMYQARYLSGLVAGAMTKTNKIGYVAAVPIPEVIRGINAFALGVKKVNPDAKIYVVWTGTWYDPAKEKEAALSLIDEGCDVIAQHQDSPAAQQAAEERGVYSIGYHSDMSKFAPHAHLTSAVWNWSVIYSYVIEQVMQGTWKSEQIWWGIDKGVVGLTPLSDVVPEDVKKMVEEEKQKYLNGEVPEQYPFVGPIYDQQGNLVKAEGEVMTDKELLSMNFFVDNVVGEIPSASE</sequence>
<accession>O29372</accession>
<evidence type="ECO:0000259" key="2">
    <source>
        <dbReference type="Pfam" id="PF02608"/>
    </source>
</evidence>
<dbReference type="Gene3D" id="3.40.50.2300">
    <property type="match status" value="2"/>
</dbReference>
<dbReference type="PANTHER" id="PTHR43208:SF1">
    <property type="entry name" value="ABC TRANSPORTER SUBSTRATE-BINDING PROTEIN"/>
    <property type="match status" value="1"/>
</dbReference>
<dbReference type="InterPro" id="IPR003760">
    <property type="entry name" value="PnrA-like"/>
</dbReference>
<name>O29372_ARCFU</name>
<proteinExistence type="predicted"/>
<dbReference type="Pfam" id="PF02608">
    <property type="entry name" value="Bmp"/>
    <property type="match status" value="1"/>
</dbReference>
<dbReference type="InterPro" id="IPR052910">
    <property type="entry name" value="ABC-Purine-Binding"/>
</dbReference>
<gene>
    <name evidence="3" type="ordered locus">AF_0890</name>
</gene>
<evidence type="ECO:0000313" key="3">
    <source>
        <dbReference type="EMBL" id="AAB90355.1"/>
    </source>
</evidence>
<evidence type="ECO:0000256" key="1">
    <source>
        <dbReference type="ARBA" id="ARBA00022729"/>
    </source>
</evidence>
<dbReference type="PhylomeDB" id="O29372"/>
<dbReference type="EMBL" id="AE000782">
    <property type="protein sequence ID" value="AAB90355.1"/>
    <property type="molecule type" value="Genomic_DNA"/>
</dbReference>
<dbReference type="AlphaFoldDB" id="O29372"/>
<dbReference type="EnsemblBacteria" id="AAB90355">
    <property type="protein sequence ID" value="AAB90355"/>
    <property type="gene ID" value="AF_0890"/>
</dbReference>
<dbReference type="eggNOG" id="arCOG00257">
    <property type="taxonomic scope" value="Archaea"/>
</dbReference>
<organism evidence="3 4">
    <name type="scientific">Archaeoglobus fulgidus (strain ATCC 49558 / DSM 4304 / JCM 9628 / NBRC 100126 / VC-16)</name>
    <dbReference type="NCBI Taxonomy" id="224325"/>
    <lineage>
        <taxon>Archaea</taxon>
        <taxon>Methanobacteriati</taxon>
        <taxon>Methanobacteriota</taxon>
        <taxon>Archaeoglobi</taxon>
        <taxon>Archaeoglobales</taxon>
        <taxon>Archaeoglobaceae</taxon>
        <taxon>Archaeoglobus</taxon>
    </lineage>
</organism>
<feature type="domain" description="ABC transporter substrate-binding protein PnrA-like" evidence="2">
    <location>
        <begin position="63"/>
        <end position="362"/>
    </location>
</feature>
<dbReference type="Proteomes" id="UP000002199">
    <property type="component" value="Chromosome"/>
</dbReference>
<dbReference type="PANTHER" id="PTHR43208">
    <property type="entry name" value="ABC TRANSPORTER SUBSTRATE-BINDING PROTEIN"/>
    <property type="match status" value="1"/>
</dbReference>
<evidence type="ECO:0000313" key="4">
    <source>
        <dbReference type="Proteomes" id="UP000002199"/>
    </source>
</evidence>
<dbReference type="KEGG" id="afu:AF_0890"/>
<keyword evidence="4" id="KW-1185">Reference proteome</keyword>
<dbReference type="PaxDb" id="224325-AF_0890"/>
<dbReference type="STRING" id="224325.AF_0890"/>
<dbReference type="CDD" id="cd19963">
    <property type="entry name" value="PBP1_BMP-like"/>
    <property type="match status" value="1"/>
</dbReference>
<dbReference type="GO" id="GO:0005886">
    <property type="term" value="C:plasma membrane"/>
    <property type="evidence" value="ECO:0007669"/>
    <property type="project" value="InterPro"/>
</dbReference>
<keyword evidence="1" id="KW-0732">Signal</keyword>
<reference evidence="3 4" key="1">
    <citation type="journal article" date="1997" name="Nature">
        <title>The complete genome sequence of the hyperthermophilic, sulphate-reducing archaeon Archaeoglobus fulgidus.</title>
        <authorList>
            <person name="Klenk H.P."/>
            <person name="Clayton R.A."/>
            <person name="Tomb J."/>
            <person name="White O."/>
            <person name="Nelson K.E."/>
            <person name="Ketchum K.A."/>
            <person name="Dodson R.J."/>
            <person name="Gwinn M."/>
            <person name="Hickey E.K."/>
            <person name="Peterson J.D."/>
            <person name="Richardson D.L."/>
            <person name="Kerlavage A.R."/>
            <person name="Graham D.E."/>
            <person name="Kyrpides N.C."/>
            <person name="Fleischmann R.D."/>
            <person name="Quackenbush J."/>
            <person name="Lee N.H."/>
            <person name="Sutton G.G."/>
            <person name="Gill S."/>
            <person name="Kirkness E.F."/>
            <person name="Dougherty B.A."/>
            <person name="McKenney K."/>
            <person name="Adams M.D."/>
            <person name="Loftus B."/>
            <person name="Peterson S."/>
            <person name="Reich C.I."/>
            <person name="McNeil L.K."/>
            <person name="Badger J.H."/>
            <person name="Glodek A."/>
            <person name="Zhou L."/>
            <person name="Overbeek R."/>
            <person name="Gocayne J.D."/>
            <person name="Weidman J.F."/>
            <person name="McDonald L."/>
            <person name="Utterback T."/>
            <person name="Cotton M.D."/>
            <person name="Spriggs T."/>
            <person name="Artiach P."/>
            <person name="Kaine B.P."/>
            <person name="Sykes S.M."/>
            <person name="Sadow P.W."/>
            <person name="D'Andrea K.P."/>
            <person name="Bowman C."/>
            <person name="Fujii C."/>
            <person name="Garland S.A."/>
            <person name="Mason T.M."/>
            <person name="Olsen G.J."/>
            <person name="Fraser C.M."/>
            <person name="Smith H.O."/>
            <person name="Woese C.R."/>
            <person name="Venter J.C."/>
        </authorList>
    </citation>
    <scope>NUCLEOTIDE SEQUENCE [LARGE SCALE GENOMIC DNA]</scope>
    <source>
        <strain evidence="4">ATCC 49558 / DSM 4304 / JCM 9628 / NBRC 100126 / VC-16</strain>
    </source>
</reference>
<dbReference type="PIR" id="B69361">
    <property type="entry name" value="B69361"/>
</dbReference>
<dbReference type="HOGENOM" id="CLU_038813_2_0_2"/>